<dbReference type="Gene3D" id="2.40.128.110">
    <property type="entry name" value="Lipid/polyisoprenoid-binding, YceI-like"/>
    <property type="match status" value="1"/>
</dbReference>
<dbReference type="AlphaFoldDB" id="A0A2P2DZQ1"/>
<accession>A0A2P2DZQ1</accession>
<evidence type="ECO:0008006" key="3">
    <source>
        <dbReference type="Google" id="ProtNLM"/>
    </source>
</evidence>
<dbReference type="Proteomes" id="UP000245133">
    <property type="component" value="Unassembled WGS sequence"/>
</dbReference>
<reference evidence="1 2" key="1">
    <citation type="submission" date="2018-02" db="EMBL/GenBank/DDBJ databases">
        <title>Novel Leptospira species isolated from soil and water in Japan.</title>
        <authorList>
            <person name="Nakao R."/>
            <person name="Masuzawa T."/>
        </authorList>
    </citation>
    <scope>NUCLEOTIDE SEQUENCE [LARGE SCALE GENOMIC DNA]</scope>
    <source>
        <strain evidence="1 2">YH101</strain>
    </source>
</reference>
<name>A0A2P2DZQ1_9LEPT</name>
<dbReference type="EMBL" id="BFBB01000003">
    <property type="protein sequence ID" value="GBF50121.1"/>
    <property type="molecule type" value="Genomic_DNA"/>
</dbReference>
<dbReference type="SUPFAM" id="SSF101874">
    <property type="entry name" value="YceI-like"/>
    <property type="match status" value="1"/>
</dbReference>
<proteinExistence type="predicted"/>
<gene>
    <name evidence="1" type="ORF">LPTSP4_16450</name>
</gene>
<keyword evidence="2" id="KW-1185">Reference proteome</keyword>
<comment type="caution">
    <text evidence="1">The sequence shown here is derived from an EMBL/GenBank/DDBJ whole genome shotgun (WGS) entry which is preliminary data.</text>
</comment>
<dbReference type="InterPro" id="IPR036761">
    <property type="entry name" value="TTHA0802/YceI-like_sf"/>
</dbReference>
<protein>
    <recommendedName>
        <fullName evidence="3">YceI-like domain protein</fullName>
    </recommendedName>
</protein>
<organism evidence="1 2">
    <name type="scientific">Leptospira ryugenii</name>
    <dbReference type="NCBI Taxonomy" id="1917863"/>
    <lineage>
        <taxon>Bacteria</taxon>
        <taxon>Pseudomonadati</taxon>
        <taxon>Spirochaetota</taxon>
        <taxon>Spirochaetia</taxon>
        <taxon>Leptospirales</taxon>
        <taxon>Leptospiraceae</taxon>
        <taxon>Leptospira</taxon>
    </lineage>
</organism>
<sequence length="204" mass="23392">MNVRKQYMKQFKLSIIFILGFMHLPLLADSIEFPKEESCVAYRTSKRLFLVQEQTVVGLNCKIQTKIEKSTEGFSFEGTFPISGFDSKEPSRDEHVRELLEEKDQSSLVFVSDPISQIDWNKKKGTSFELSGKLRKGNKDFKLNFRIKREIFQGKAVWTGSVKTKFTNLGMEPPSVALGAVAKVRDDLELLFHFQESQIKGFPN</sequence>
<evidence type="ECO:0000313" key="2">
    <source>
        <dbReference type="Proteomes" id="UP000245133"/>
    </source>
</evidence>
<evidence type="ECO:0000313" key="1">
    <source>
        <dbReference type="EMBL" id="GBF50121.1"/>
    </source>
</evidence>